<dbReference type="OrthoDB" id="6369662at2759"/>
<dbReference type="Proteomes" id="UP000324222">
    <property type="component" value="Unassembled WGS sequence"/>
</dbReference>
<keyword evidence="2" id="KW-1185">Reference proteome</keyword>
<protein>
    <submittedName>
        <fullName evidence="1">Uncharacterized protein</fullName>
    </submittedName>
</protein>
<reference evidence="1 2" key="1">
    <citation type="submission" date="2019-05" db="EMBL/GenBank/DDBJ databases">
        <title>Another draft genome of Portunus trituberculatus and its Hox gene families provides insights of decapod evolution.</title>
        <authorList>
            <person name="Jeong J.-H."/>
            <person name="Song I."/>
            <person name="Kim S."/>
            <person name="Choi T."/>
            <person name="Kim D."/>
            <person name="Ryu S."/>
            <person name="Kim W."/>
        </authorList>
    </citation>
    <scope>NUCLEOTIDE SEQUENCE [LARGE SCALE GENOMIC DNA]</scope>
    <source>
        <tissue evidence="1">Muscle</tissue>
    </source>
</reference>
<dbReference type="InterPro" id="IPR012337">
    <property type="entry name" value="RNaseH-like_sf"/>
</dbReference>
<evidence type="ECO:0000313" key="1">
    <source>
        <dbReference type="EMBL" id="MPC94082.1"/>
    </source>
</evidence>
<sequence length="114" mass="12999">MLASLFPFQQVALDLFHLEGNTYIVYINRLMGWLKVDHLPGGATTSRLLTFFWHVCLTFKIPKDLFYNGGTNLTSHKARKFFSDWCIRLCISFVHYVLSNGRAEVGVKSGKGLL</sequence>
<evidence type="ECO:0000313" key="2">
    <source>
        <dbReference type="Proteomes" id="UP000324222"/>
    </source>
</evidence>
<gene>
    <name evidence="1" type="ORF">E2C01_089234</name>
</gene>
<accession>A0A5B7JCZ4</accession>
<dbReference type="GO" id="GO:0003676">
    <property type="term" value="F:nucleic acid binding"/>
    <property type="evidence" value="ECO:0007669"/>
    <property type="project" value="InterPro"/>
</dbReference>
<dbReference type="AlphaFoldDB" id="A0A5B7JCZ4"/>
<comment type="caution">
    <text evidence="1">The sequence shown here is derived from an EMBL/GenBank/DDBJ whole genome shotgun (WGS) entry which is preliminary data.</text>
</comment>
<organism evidence="1 2">
    <name type="scientific">Portunus trituberculatus</name>
    <name type="common">Swimming crab</name>
    <name type="synonym">Neptunus trituberculatus</name>
    <dbReference type="NCBI Taxonomy" id="210409"/>
    <lineage>
        <taxon>Eukaryota</taxon>
        <taxon>Metazoa</taxon>
        <taxon>Ecdysozoa</taxon>
        <taxon>Arthropoda</taxon>
        <taxon>Crustacea</taxon>
        <taxon>Multicrustacea</taxon>
        <taxon>Malacostraca</taxon>
        <taxon>Eumalacostraca</taxon>
        <taxon>Eucarida</taxon>
        <taxon>Decapoda</taxon>
        <taxon>Pleocyemata</taxon>
        <taxon>Brachyura</taxon>
        <taxon>Eubrachyura</taxon>
        <taxon>Portunoidea</taxon>
        <taxon>Portunidae</taxon>
        <taxon>Portuninae</taxon>
        <taxon>Portunus</taxon>
    </lineage>
</organism>
<dbReference type="Gene3D" id="3.30.420.10">
    <property type="entry name" value="Ribonuclease H-like superfamily/Ribonuclease H"/>
    <property type="match status" value="1"/>
</dbReference>
<name>A0A5B7JCZ4_PORTR</name>
<proteinExistence type="predicted"/>
<dbReference type="InterPro" id="IPR036397">
    <property type="entry name" value="RNaseH_sf"/>
</dbReference>
<dbReference type="EMBL" id="VSRR010097188">
    <property type="protein sequence ID" value="MPC94082.1"/>
    <property type="molecule type" value="Genomic_DNA"/>
</dbReference>
<dbReference type="SUPFAM" id="SSF53098">
    <property type="entry name" value="Ribonuclease H-like"/>
    <property type="match status" value="1"/>
</dbReference>